<dbReference type="Gene3D" id="3.40.50.300">
    <property type="entry name" value="P-loop containing nucleotide triphosphate hydrolases"/>
    <property type="match status" value="2"/>
</dbReference>
<dbReference type="GO" id="GO:0005525">
    <property type="term" value="F:GTP binding"/>
    <property type="evidence" value="ECO:0007669"/>
    <property type="project" value="UniProtKB-KW"/>
</dbReference>
<feature type="coiled-coil region" evidence="4">
    <location>
        <begin position="245"/>
        <end position="306"/>
    </location>
</feature>
<comment type="similarity">
    <text evidence="1">Belongs to the TRAFAC class TrmE-Era-EngA-EngB-Septin-like GTPase superfamily. AIG1/Toc34/Toc159-like paraseptin GTPase family. IAN subfamily.</text>
</comment>
<dbReference type="CDD" id="cd01852">
    <property type="entry name" value="AIG1"/>
    <property type="match status" value="1"/>
</dbReference>
<organism evidence="6 7">
    <name type="scientific">Cyprinodon variegatus</name>
    <name type="common">Sheepshead minnow</name>
    <dbReference type="NCBI Taxonomy" id="28743"/>
    <lineage>
        <taxon>Eukaryota</taxon>
        <taxon>Metazoa</taxon>
        <taxon>Chordata</taxon>
        <taxon>Craniata</taxon>
        <taxon>Vertebrata</taxon>
        <taxon>Euteleostomi</taxon>
        <taxon>Actinopterygii</taxon>
        <taxon>Neopterygii</taxon>
        <taxon>Teleostei</taxon>
        <taxon>Neoteleostei</taxon>
        <taxon>Acanthomorphata</taxon>
        <taxon>Ovalentaria</taxon>
        <taxon>Atherinomorphae</taxon>
        <taxon>Cyprinodontiformes</taxon>
        <taxon>Cyprinodontidae</taxon>
        <taxon>Cyprinodon</taxon>
    </lineage>
</organism>
<dbReference type="Proteomes" id="UP000265020">
    <property type="component" value="Unassembled WGS sequence"/>
</dbReference>
<feature type="domain" description="AIG1-type G" evidence="5">
    <location>
        <begin position="48"/>
        <end position="249"/>
    </location>
</feature>
<evidence type="ECO:0000256" key="1">
    <source>
        <dbReference type="ARBA" id="ARBA00008535"/>
    </source>
</evidence>
<evidence type="ECO:0000256" key="2">
    <source>
        <dbReference type="ARBA" id="ARBA00022741"/>
    </source>
</evidence>
<dbReference type="Ensembl" id="ENSCVAT00000008732.1">
    <property type="protein sequence ID" value="ENSCVAP00000004208.1"/>
    <property type="gene ID" value="ENSCVAG00000005487.1"/>
</dbReference>
<dbReference type="PANTHER" id="PTHR10903:SF188">
    <property type="entry name" value="GTPASE IMAP FAMILY MEMBER 2-LIKE-RELATED"/>
    <property type="match status" value="1"/>
</dbReference>
<dbReference type="OMA" id="CIGENDY"/>
<dbReference type="FunFam" id="3.40.50.300:FF:000366">
    <property type="entry name" value="GTPase, IMAP family member 2"/>
    <property type="match status" value="1"/>
</dbReference>
<dbReference type="InterPro" id="IPR027417">
    <property type="entry name" value="P-loop_NTPase"/>
</dbReference>
<dbReference type="PROSITE" id="PS51720">
    <property type="entry name" value="G_AIG1"/>
    <property type="match status" value="1"/>
</dbReference>
<dbReference type="GeneTree" id="ENSGT01120000271858"/>
<sequence length="332" mass="37818">MEESFRCISLCEPEGVHAFILVLPVGPLTDEDKGELQAIQDTFSSRSSACLRIVLIGKTGSGKSSSANTILGRKVFKAKADFKSVTKLCQKEQRVVDGRPVAVVDTPGLFDDSLSHEEVYDEMLKCMSLLAPGPHVFLLVLQIGRITPEEKETLELIKKGFGKGAEKFTIILFTHGDKLEHEEQTIEDCIGENDYLKKLISDCGGRCHVFSNYDKNNQKQVSELIRKIDTMVKENNNRFYTNEMLQEAEAAILKKTEKILKEKEEEMRREKEELKRKYDEEMQEMKRTMEEQKEKLKQEAEQKLKAGRVACPRERCYSLLQAPISHLTLPSP</sequence>
<dbReference type="InterPro" id="IPR045058">
    <property type="entry name" value="GIMA/IAN/Toc"/>
</dbReference>
<accession>A0A3Q2CGE6</accession>
<dbReference type="Pfam" id="PF04548">
    <property type="entry name" value="AIG1"/>
    <property type="match status" value="1"/>
</dbReference>
<dbReference type="AlphaFoldDB" id="A0A3Q2CGE6"/>
<protein>
    <recommendedName>
        <fullName evidence="5">AIG1-type G domain-containing protein</fullName>
    </recommendedName>
</protein>
<evidence type="ECO:0000313" key="7">
    <source>
        <dbReference type="Proteomes" id="UP000265020"/>
    </source>
</evidence>
<proteinExistence type="inferred from homology"/>
<reference evidence="6" key="1">
    <citation type="submission" date="2025-08" db="UniProtKB">
        <authorList>
            <consortium name="Ensembl"/>
        </authorList>
    </citation>
    <scope>IDENTIFICATION</scope>
</reference>
<keyword evidence="7" id="KW-1185">Reference proteome</keyword>
<dbReference type="PANTHER" id="PTHR10903">
    <property type="entry name" value="GTPASE, IMAP FAMILY MEMBER-RELATED"/>
    <property type="match status" value="1"/>
</dbReference>
<evidence type="ECO:0000313" key="6">
    <source>
        <dbReference type="Ensembl" id="ENSCVAP00000004208.1"/>
    </source>
</evidence>
<dbReference type="InterPro" id="IPR006703">
    <property type="entry name" value="G_AIG1"/>
</dbReference>
<evidence type="ECO:0000259" key="5">
    <source>
        <dbReference type="PROSITE" id="PS51720"/>
    </source>
</evidence>
<keyword evidence="3" id="KW-0342">GTP-binding</keyword>
<name>A0A3Q2CGE6_CYPVA</name>
<keyword evidence="4" id="KW-0175">Coiled coil</keyword>
<evidence type="ECO:0000256" key="3">
    <source>
        <dbReference type="ARBA" id="ARBA00023134"/>
    </source>
</evidence>
<evidence type="ECO:0000256" key="4">
    <source>
        <dbReference type="SAM" id="Coils"/>
    </source>
</evidence>
<keyword evidence="2" id="KW-0547">Nucleotide-binding</keyword>
<reference evidence="6" key="2">
    <citation type="submission" date="2025-09" db="UniProtKB">
        <authorList>
            <consortium name="Ensembl"/>
        </authorList>
    </citation>
    <scope>IDENTIFICATION</scope>
</reference>
<dbReference type="SUPFAM" id="SSF52540">
    <property type="entry name" value="P-loop containing nucleoside triphosphate hydrolases"/>
    <property type="match status" value="1"/>
</dbReference>
<dbReference type="STRING" id="28743.ENSCVAP00000004208"/>